<feature type="compositionally biased region" description="Basic residues" evidence="2">
    <location>
        <begin position="231"/>
        <end position="247"/>
    </location>
</feature>
<keyword evidence="3" id="KW-0812">Transmembrane</keyword>
<evidence type="ECO:0000256" key="2">
    <source>
        <dbReference type="SAM" id="MobiDB-lite"/>
    </source>
</evidence>
<feature type="chain" id="PRO_5009520183" description="Gram-positive cocci surface proteins LPxTG domain-containing protein" evidence="4">
    <location>
        <begin position="19"/>
        <end position="535"/>
    </location>
</feature>
<evidence type="ECO:0000256" key="3">
    <source>
        <dbReference type="SAM" id="Phobius"/>
    </source>
</evidence>
<evidence type="ECO:0008006" key="7">
    <source>
        <dbReference type="Google" id="ProtNLM"/>
    </source>
</evidence>
<feature type="compositionally biased region" description="Pro residues" evidence="2">
    <location>
        <begin position="34"/>
        <end position="51"/>
    </location>
</feature>
<feature type="region of interest" description="Disordered" evidence="2">
    <location>
        <begin position="34"/>
        <end position="57"/>
    </location>
</feature>
<evidence type="ECO:0000313" key="6">
    <source>
        <dbReference type="Proteomes" id="UP000176233"/>
    </source>
</evidence>
<evidence type="ECO:0000313" key="5">
    <source>
        <dbReference type="EMBL" id="OGE80538.1"/>
    </source>
</evidence>
<dbReference type="EMBL" id="MFEJ01000008">
    <property type="protein sequence ID" value="OGE80538.1"/>
    <property type="molecule type" value="Genomic_DNA"/>
</dbReference>
<feature type="signal peptide" evidence="4">
    <location>
        <begin position="1"/>
        <end position="18"/>
    </location>
</feature>
<dbReference type="PRINTS" id="PR01217">
    <property type="entry name" value="PRICHEXTENSN"/>
</dbReference>
<evidence type="ECO:0000256" key="4">
    <source>
        <dbReference type="SAM" id="SignalP"/>
    </source>
</evidence>
<keyword evidence="3" id="KW-1133">Transmembrane helix</keyword>
<proteinExistence type="predicted"/>
<reference evidence="5 6" key="1">
    <citation type="journal article" date="2016" name="Nat. Commun.">
        <title>Thousands of microbial genomes shed light on interconnected biogeochemical processes in an aquifer system.</title>
        <authorList>
            <person name="Anantharaman K."/>
            <person name="Brown C.T."/>
            <person name="Hug L.A."/>
            <person name="Sharon I."/>
            <person name="Castelle C.J."/>
            <person name="Probst A.J."/>
            <person name="Thomas B.C."/>
            <person name="Singh A."/>
            <person name="Wilkins M.J."/>
            <person name="Karaoz U."/>
            <person name="Brodie E.L."/>
            <person name="Williams K.H."/>
            <person name="Hubbard S.S."/>
            <person name="Banfield J.F."/>
        </authorList>
    </citation>
    <scope>NUCLEOTIDE SEQUENCE [LARGE SCALE GENOMIC DNA]</scope>
</reference>
<sequence length="535" mass="56810">MFSIVVLTLALTSANTYAQDVDLVRGWDAPTVTPVPTPAPAPTAAAPPPTPSASQAPPTTGTNWFVLILVLAAIALLLVGTWHLVYRRRRKNETETDPARREPPAENRAAEARVAAARAEEARTAEAAVPPRREPPATPPVTAPTAAPPNAPVPGAPVAQPANRPETAGPLADFRTEDRPKVVTPAPAAPPAQVRPAVQPLPPTPPAPRKDNMDNLDLRSVLDGLPTKGKVQAKRSGKRDKKKHTNRAFKPGRRAHLVVVLGTLASLLGLANTVSAQTVRITPNFVIVGADPNKPAEPVTMDLTISGIQATSLEVPAGGITGTVSGSKATITVDPKVVGSHLGPNNMYLTSATGEKKVVKFYVFGHAAGSIVEFVKNDTNQAIRTAATQLRADVAKAKAEATTNATTAATTAAKAEVPTIARQEVTNQLADQLREGGQLNRAIEDLAARIESRSMQYTSDSLAMAAKENQQGLVELQTRFERQIAELRQELGEIRQAIQTLAAKEVQFKSSWGRRFVGADKTGQLAPELIQKEEK</sequence>
<feature type="compositionally biased region" description="Basic and acidic residues" evidence="2">
    <location>
        <begin position="92"/>
        <end position="111"/>
    </location>
</feature>
<dbReference type="Proteomes" id="UP000176233">
    <property type="component" value="Unassembled WGS sequence"/>
</dbReference>
<feature type="transmembrane region" description="Helical" evidence="3">
    <location>
        <begin position="255"/>
        <end position="274"/>
    </location>
</feature>
<dbReference type="AlphaFoldDB" id="A0A1F5NSD1"/>
<keyword evidence="1" id="KW-0175">Coiled coil</keyword>
<feature type="compositionally biased region" description="Basic and acidic residues" evidence="2">
    <location>
        <begin position="208"/>
        <end position="217"/>
    </location>
</feature>
<gene>
    <name evidence="5" type="ORF">A2660_00975</name>
</gene>
<feature type="compositionally biased region" description="Pro residues" evidence="2">
    <location>
        <begin position="136"/>
        <end position="155"/>
    </location>
</feature>
<comment type="caution">
    <text evidence="5">The sequence shown here is derived from an EMBL/GenBank/DDBJ whole genome shotgun (WGS) entry which is preliminary data.</text>
</comment>
<protein>
    <recommendedName>
        <fullName evidence="7">Gram-positive cocci surface proteins LPxTG domain-containing protein</fullName>
    </recommendedName>
</protein>
<accession>A0A1F5NSD1</accession>
<feature type="transmembrane region" description="Helical" evidence="3">
    <location>
        <begin position="64"/>
        <end position="85"/>
    </location>
</feature>
<evidence type="ECO:0000256" key="1">
    <source>
        <dbReference type="SAM" id="Coils"/>
    </source>
</evidence>
<feature type="region of interest" description="Disordered" evidence="2">
    <location>
        <begin position="90"/>
        <end position="247"/>
    </location>
</feature>
<keyword evidence="3" id="KW-0472">Membrane</keyword>
<organism evidence="5 6">
    <name type="scientific">Candidatus Doudnabacteria bacterium RIFCSPHIGHO2_01_FULL_45_18</name>
    <dbReference type="NCBI Taxonomy" id="1817823"/>
    <lineage>
        <taxon>Bacteria</taxon>
        <taxon>Candidatus Doudnaibacteriota</taxon>
    </lineage>
</organism>
<name>A0A1F5NSD1_9BACT</name>
<feature type="coiled-coil region" evidence="1">
    <location>
        <begin position="477"/>
        <end position="504"/>
    </location>
</feature>
<feature type="compositionally biased region" description="Low complexity" evidence="2">
    <location>
        <begin position="182"/>
        <end position="198"/>
    </location>
</feature>
<keyword evidence="4" id="KW-0732">Signal</keyword>